<dbReference type="GO" id="GO:0004497">
    <property type="term" value="F:monooxygenase activity"/>
    <property type="evidence" value="ECO:0007669"/>
    <property type="project" value="UniProtKB-KW"/>
</dbReference>
<keyword evidence="4 7" id="KW-0479">Metal-binding</keyword>
<comment type="cofactor">
    <cofactor evidence="1 7">
        <name>heme</name>
        <dbReference type="ChEBI" id="CHEBI:30413"/>
    </cofactor>
</comment>
<evidence type="ECO:0000256" key="7">
    <source>
        <dbReference type="PIRSR" id="PIRSR602403-1"/>
    </source>
</evidence>
<dbReference type="FunFam" id="1.10.630.10:FF:000090">
    <property type="entry name" value="Cytochrome P450 monooxygenase"/>
    <property type="match status" value="1"/>
</dbReference>
<dbReference type="InterPro" id="IPR036396">
    <property type="entry name" value="Cyt_P450_sf"/>
</dbReference>
<keyword evidence="9" id="KW-1185">Reference proteome</keyword>
<dbReference type="RefSeq" id="XP_056028083.1">
    <property type="nucleotide sequence ID" value="XM_056174504.1"/>
</dbReference>
<feature type="binding site" description="axial binding residue" evidence="7">
    <location>
        <position position="496"/>
    </location>
    <ligand>
        <name>heme</name>
        <dbReference type="ChEBI" id="CHEBI:30413"/>
    </ligand>
    <ligandPart>
        <name>Fe</name>
        <dbReference type="ChEBI" id="CHEBI:18248"/>
    </ligandPart>
</feature>
<dbReference type="PANTHER" id="PTHR24305">
    <property type="entry name" value="CYTOCHROME P450"/>
    <property type="match status" value="1"/>
</dbReference>
<dbReference type="InterPro" id="IPR002403">
    <property type="entry name" value="Cyt_P450_E_grp-IV"/>
</dbReference>
<name>A0A9W9E756_9HYPO</name>
<dbReference type="GO" id="GO:0020037">
    <property type="term" value="F:heme binding"/>
    <property type="evidence" value="ECO:0007669"/>
    <property type="project" value="InterPro"/>
</dbReference>
<evidence type="ECO:0000256" key="6">
    <source>
        <dbReference type="ARBA" id="ARBA00023033"/>
    </source>
</evidence>
<comment type="caution">
    <text evidence="8">The sequence shown here is derived from an EMBL/GenBank/DDBJ whole genome shotgun (WGS) entry which is preliminary data.</text>
</comment>
<reference evidence="8" key="1">
    <citation type="submission" date="2022-09" db="EMBL/GenBank/DDBJ databases">
        <title>Chromosome-level assembly of Trichoderma breve T069, a fungus used in development of biopesticide product.</title>
        <authorList>
            <person name="Lin R."/>
            <person name="Liu T."/>
        </authorList>
    </citation>
    <scope>NUCLEOTIDE SEQUENCE</scope>
    <source>
        <strain evidence="8">T069</strain>
    </source>
</reference>
<protein>
    <submittedName>
        <fullName evidence="8">Cytochrome p450 domain-containing protein</fullName>
    </submittedName>
</protein>
<keyword evidence="5 7" id="KW-0408">Iron</keyword>
<gene>
    <name evidence="8" type="ORF">T069G_07294</name>
</gene>
<dbReference type="GeneID" id="80869192"/>
<evidence type="ECO:0000313" key="9">
    <source>
        <dbReference type="Proteomes" id="UP001140511"/>
    </source>
</evidence>
<comment type="similarity">
    <text evidence="2">Belongs to the cytochrome P450 family.</text>
</comment>
<dbReference type="InterPro" id="IPR001128">
    <property type="entry name" value="Cyt_P450"/>
</dbReference>
<dbReference type="AlphaFoldDB" id="A0A9W9E756"/>
<dbReference type="Pfam" id="PF00067">
    <property type="entry name" value="p450"/>
    <property type="match status" value="1"/>
</dbReference>
<dbReference type="PRINTS" id="PR00465">
    <property type="entry name" value="EP450IV"/>
</dbReference>
<accession>A0A9W9E756</accession>
<sequence>MLQQFYFGDGAERHQCEIDVSLFKSIDRLQDSLESRFAFAARKSLRFHDSKQKPLRTLEEIEAAPGPVELRGSDNKPIRSPPGPKCLPLVGNHYEVYPDALGNYERLFSRYGPMMKTVNMGTVIYHTNDAEISRYLLKEGEYFTKKTSDPSHPLHYMSIQSALFTCDSDSPAFSVSRKFVTPALSPRAIAHYTPHMLDACRSIFPVLDQLAGEELAFNVYHYTFKLASEIIWRMVVGGSLGHFADMKTPPALPIRLFGQYLSLMKKMSLRPKWYGSLPFGEPARLRDVEKRLFAEVEKAMDACSGPQDETLRLSDLKASLQASCVADFLSRVRDDKNEGLPRDLLLANTVVTIGAGFTTSASFLAWVLYAITVYPGNQERLLQEIVDHGGDGRHEWTYDEIHSMKFLDCFVKETQRLHSPSFQTARNAKQDVVLPGGYLIPKGSTVISCFPSMHTNPKYWENPTRFDPDRWTERDAAAKASQSGVYTPFAAGRRGCVGFNLALAEVKIVLIELIYHYHFEMDSPEPVVYDPDFLVTRPVNFYAAATKRTSWPSRSIT</sequence>
<evidence type="ECO:0000256" key="3">
    <source>
        <dbReference type="ARBA" id="ARBA00022617"/>
    </source>
</evidence>
<dbReference type="CDD" id="cd00302">
    <property type="entry name" value="cytochrome_P450"/>
    <property type="match status" value="1"/>
</dbReference>
<dbReference type="Proteomes" id="UP001140511">
    <property type="component" value="Unassembled WGS sequence"/>
</dbReference>
<dbReference type="SUPFAM" id="SSF48264">
    <property type="entry name" value="Cytochrome P450"/>
    <property type="match status" value="1"/>
</dbReference>
<keyword evidence="6" id="KW-0560">Oxidoreductase</keyword>
<evidence type="ECO:0000256" key="1">
    <source>
        <dbReference type="ARBA" id="ARBA00001971"/>
    </source>
</evidence>
<dbReference type="PANTHER" id="PTHR24305:SF87">
    <property type="entry name" value="CYTOCHROME P450 MONOOXYGENASE ALND-RELATED"/>
    <property type="match status" value="1"/>
</dbReference>
<proteinExistence type="inferred from homology"/>
<dbReference type="PRINTS" id="PR00385">
    <property type="entry name" value="P450"/>
</dbReference>
<keyword evidence="3 7" id="KW-0349">Heme</keyword>
<evidence type="ECO:0000313" key="8">
    <source>
        <dbReference type="EMBL" id="KAJ4859027.1"/>
    </source>
</evidence>
<keyword evidence="6" id="KW-0503">Monooxygenase</keyword>
<evidence type="ECO:0000256" key="5">
    <source>
        <dbReference type="ARBA" id="ARBA00023004"/>
    </source>
</evidence>
<dbReference type="Gene3D" id="1.10.630.10">
    <property type="entry name" value="Cytochrome P450"/>
    <property type="match status" value="1"/>
</dbReference>
<dbReference type="GO" id="GO:0005506">
    <property type="term" value="F:iron ion binding"/>
    <property type="evidence" value="ECO:0007669"/>
    <property type="project" value="InterPro"/>
</dbReference>
<dbReference type="InterPro" id="IPR050121">
    <property type="entry name" value="Cytochrome_P450_monoxygenase"/>
</dbReference>
<dbReference type="GO" id="GO:0016705">
    <property type="term" value="F:oxidoreductase activity, acting on paired donors, with incorporation or reduction of molecular oxygen"/>
    <property type="evidence" value="ECO:0007669"/>
    <property type="project" value="InterPro"/>
</dbReference>
<evidence type="ECO:0000256" key="2">
    <source>
        <dbReference type="ARBA" id="ARBA00010617"/>
    </source>
</evidence>
<evidence type="ECO:0000256" key="4">
    <source>
        <dbReference type="ARBA" id="ARBA00022723"/>
    </source>
</evidence>
<dbReference type="EMBL" id="JAOPEN010000004">
    <property type="protein sequence ID" value="KAJ4859027.1"/>
    <property type="molecule type" value="Genomic_DNA"/>
</dbReference>
<organism evidence="8 9">
    <name type="scientific">Trichoderma breve</name>
    <dbReference type="NCBI Taxonomy" id="2034170"/>
    <lineage>
        <taxon>Eukaryota</taxon>
        <taxon>Fungi</taxon>
        <taxon>Dikarya</taxon>
        <taxon>Ascomycota</taxon>
        <taxon>Pezizomycotina</taxon>
        <taxon>Sordariomycetes</taxon>
        <taxon>Hypocreomycetidae</taxon>
        <taxon>Hypocreales</taxon>
        <taxon>Hypocreaceae</taxon>
        <taxon>Trichoderma</taxon>
    </lineage>
</organism>